<evidence type="ECO:0000313" key="8">
    <source>
        <dbReference type="EMBL" id="MBU2692534.1"/>
    </source>
</evidence>
<dbReference type="Pfam" id="PF24894">
    <property type="entry name" value="Hexapep_GlmU"/>
    <property type="match status" value="1"/>
</dbReference>
<accession>A0A948RZN3</accession>
<dbReference type="EMBL" id="JAHJDP010000095">
    <property type="protein sequence ID" value="MBU2692534.1"/>
    <property type="molecule type" value="Genomic_DNA"/>
</dbReference>
<proteinExistence type="inferred from homology"/>
<dbReference type="SUPFAM" id="SSF51161">
    <property type="entry name" value="Trimeric LpxA-like enzymes"/>
    <property type="match status" value="1"/>
</dbReference>
<evidence type="ECO:0000256" key="4">
    <source>
        <dbReference type="ARBA" id="ARBA00023056"/>
    </source>
</evidence>
<evidence type="ECO:0000259" key="7">
    <source>
        <dbReference type="Pfam" id="PF24894"/>
    </source>
</evidence>
<evidence type="ECO:0000259" key="6">
    <source>
        <dbReference type="Pfam" id="PF00483"/>
    </source>
</evidence>
<keyword evidence="2" id="KW-0808">Transferase</keyword>
<organism evidence="8 9">
    <name type="scientific">Eiseniibacteriota bacterium</name>
    <dbReference type="NCBI Taxonomy" id="2212470"/>
    <lineage>
        <taxon>Bacteria</taxon>
        <taxon>Candidatus Eiseniibacteriota</taxon>
    </lineage>
</organism>
<feature type="region of interest" description="Disordered" evidence="5">
    <location>
        <begin position="391"/>
        <end position="410"/>
    </location>
</feature>
<evidence type="ECO:0000256" key="5">
    <source>
        <dbReference type="SAM" id="MobiDB-lite"/>
    </source>
</evidence>
<dbReference type="InterPro" id="IPR005835">
    <property type="entry name" value="NTP_transferase_dom"/>
</dbReference>
<comment type="similarity">
    <text evidence="1">Belongs to the bacterial/plant glucose-1-phosphate adenylyltransferase family.</text>
</comment>
<dbReference type="GO" id="GO:0008878">
    <property type="term" value="F:glucose-1-phosphate adenylyltransferase activity"/>
    <property type="evidence" value="ECO:0007669"/>
    <property type="project" value="InterPro"/>
</dbReference>
<dbReference type="Proteomes" id="UP000777784">
    <property type="component" value="Unassembled WGS sequence"/>
</dbReference>
<dbReference type="AlphaFoldDB" id="A0A948RZN3"/>
<dbReference type="GO" id="GO:0005978">
    <property type="term" value="P:glycogen biosynthetic process"/>
    <property type="evidence" value="ECO:0007669"/>
    <property type="project" value="UniProtKB-KW"/>
</dbReference>
<sequence>MFESRLKLPSTVAFILAGGRVGELSVLTLSRPMAAVPFGGIYRIIDFALSNLMHAGVSQIGIIPQYLPSSLIDHVGIGANWDLTGPGRGAKILPPHLGPNASHWYEGGADAVRQNLNYVKDIDPELVLIISGDHVYQMDYRRLIEFHLEHDSDVTIAFRPMGSQTDRRFGYGVLGSDGRLEDYQEKPHVLPSDLASLTVYLFRRSVLEKVLEEAPPGEQTFGQHVLPRMLGTYRMYGWMFQGYWGYCRTPSAYFRSNMDVLSGIADPEAWQIRTNLYDQGLGKMPPVSINASAKIQNSLVSPGCVISGEVQDSILSPGVCIEKGALVNNCLLFHNTVVMSGAVIHTSIIDKKSLIEPNAEIGAPLPAMERLRDKDLVILGKDAIVEKGVRLPPGERMAGGPHMKKKATEK</sequence>
<dbReference type="CDD" id="cd02508">
    <property type="entry name" value="ADP_Glucose_PP"/>
    <property type="match status" value="1"/>
</dbReference>
<dbReference type="CDD" id="cd04651">
    <property type="entry name" value="LbH_G1P_AT_C"/>
    <property type="match status" value="1"/>
</dbReference>
<dbReference type="SUPFAM" id="SSF53448">
    <property type="entry name" value="Nucleotide-diphospho-sugar transferases"/>
    <property type="match status" value="1"/>
</dbReference>
<dbReference type="Pfam" id="PF00483">
    <property type="entry name" value="NTP_transferase"/>
    <property type="match status" value="1"/>
</dbReference>
<dbReference type="InterPro" id="IPR011831">
    <property type="entry name" value="ADP-Glc_PPase"/>
</dbReference>
<evidence type="ECO:0000313" key="9">
    <source>
        <dbReference type="Proteomes" id="UP000777784"/>
    </source>
</evidence>
<gene>
    <name evidence="8" type="ORF">KJ970_16585</name>
</gene>
<dbReference type="Gene3D" id="2.160.10.10">
    <property type="entry name" value="Hexapeptide repeat proteins"/>
    <property type="match status" value="1"/>
</dbReference>
<feature type="domain" description="Glucose-1-phosphate adenylyltransferase/Bifunctional protein GlmU-like C-terminal hexapeptide" evidence="7">
    <location>
        <begin position="292"/>
        <end position="363"/>
    </location>
</feature>
<protein>
    <submittedName>
        <fullName evidence="8">Glucose-1-phosphate adenylyltransferase</fullName>
    </submittedName>
</protein>
<dbReference type="PANTHER" id="PTHR43523:SF2">
    <property type="entry name" value="GLUCOSE-1-PHOSPHATE ADENYLYLTRANSFERASE"/>
    <property type="match status" value="1"/>
</dbReference>
<feature type="domain" description="Nucleotidyl transferase" evidence="6">
    <location>
        <begin position="13"/>
        <end position="261"/>
    </location>
</feature>
<keyword evidence="3 8" id="KW-0548">Nucleotidyltransferase</keyword>
<comment type="caution">
    <text evidence="8">The sequence shown here is derived from an EMBL/GenBank/DDBJ whole genome shotgun (WGS) entry which is preliminary data.</text>
</comment>
<evidence type="ECO:0000256" key="2">
    <source>
        <dbReference type="ARBA" id="ARBA00022679"/>
    </source>
</evidence>
<dbReference type="Gene3D" id="3.90.550.10">
    <property type="entry name" value="Spore Coat Polysaccharide Biosynthesis Protein SpsA, Chain A"/>
    <property type="match status" value="1"/>
</dbReference>
<dbReference type="InterPro" id="IPR029044">
    <property type="entry name" value="Nucleotide-diphossugar_trans"/>
</dbReference>
<dbReference type="InterPro" id="IPR056818">
    <property type="entry name" value="GlmU/GlgC-like_hexapep"/>
</dbReference>
<dbReference type="InterPro" id="IPR011004">
    <property type="entry name" value="Trimer_LpxA-like_sf"/>
</dbReference>
<reference evidence="8" key="1">
    <citation type="submission" date="2021-05" db="EMBL/GenBank/DDBJ databases">
        <title>Energy efficiency and biological interactions define the core microbiome of deep oligotrophic groundwater.</title>
        <authorList>
            <person name="Mehrshad M."/>
            <person name="Lopez-Fernandez M."/>
            <person name="Bell E."/>
            <person name="Bernier-Latmani R."/>
            <person name="Bertilsson S."/>
            <person name="Dopson M."/>
        </authorList>
    </citation>
    <scope>NUCLEOTIDE SEQUENCE</scope>
    <source>
        <strain evidence="8">Modern_marine.mb.64</strain>
    </source>
</reference>
<evidence type="ECO:0000256" key="3">
    <source>
        <dbReference type="ARBA" id="ARBA00022695"/>
    </source>
</evidence>
<dbReference type="PANTHER" id="PTHR43523">
    <property type="entry name" value="GLUCOSE-1-PHOSPHATE ADENYLYLTRANSFERASE-RELATED"/>
    <property type="match status" value="1"/>
</dbReference>
<keyword evidence="4" id="KW-0320">Glycogen biosynthesis</keyword>
<evidence type="ECO:0000256" key="1">
    <source>
        <dbReference type="ARBA" id="ARBA00010443"/>
    </source>
</evidence>
<name>A0A948RZN3_UNCEI</name>